<sequence length="210" mass="21695">MRIAAVLGATALLSIHAGASVAQSYMGGGGEMSGPYAGGQYGRFGYDAEGDVGGGDTTDTIEQGYIGAHAGYLAPVYPFVLGGEVSLDVFHVGDVEYRQSLGNRGGGSGTIEVDDWANLMRFKAIGGYDAGRAMPYVTAGLSRLTIGDESTGGYFIGIGGAVNLTPQFSLALEGIYDVFDEPTLCSDDGCLDYGEGADGTTLMLKGSYRF</sequence>
<dbReference type="Pfam" id="PF13505">
    <property type="entry name" value="OMP_b-brl"/>
    <property type="match status" value="1"/>
</dbReference>
<accession>A0A1Y5SPT9</accession>
<dbReference type="InterPro" id="IPR011250">
    <property type="entry name" value="OMP/PagP_B-barrel"/>
</dbReference>
<dbReference type="Proteomes" id="UP000193870">
    <property type="component" value="Unassembled WGS sequence"/>
</dbReference>
<feature type="signal peptide" evidence="2">
    <location>
        <begin position="1"/>
        <end position="19"/>
    </location>
</feature>
<organism evidence="4 5">
    <name type="scientific">Palleronia marisminoris</name>
    <dbReference type="NCBI Taxonomy" id="315423"/>
    <lineage>
        <taxon>Bacteria</taxon>
        <taxon>Pseudomonadati</taxon>
        <taxon>Pseudomonadota</taxon>
        <taxon>Alphaproteobacteria</taxon>
        <taxon>Rhodobacterales</taxon>
        <taxon>Roseobacteraceae</taxon>
        <taxon>Palleronia</taxon>
    </lineage>
</organism>
<dbReference type="SUPFAM" id="SSF56925">
    <property type="entry name" value="OMPA-like"/>
    <property type="match status" value="1"/>
</dbReference>
<name>A0A1Y5SPT9_9RHOB</name>
<dbReference type="EMBL" id="FWFV01000004">
    <property type="protein sequence ID" value="SLN42609.1"/>
    <property type="molecule type" value="Genomic_DNA"/>
</dbReference>
<evidence type="ECO:0000256" key="1">
    <source>
        <dbReference type="ARBA" id="ARBA00022729"/>
    </source>
</evidence>
<evidence type="ECO:0000313" key="5">
    <source>
        <dbReference type="Proteomes" id="UP000193870"/>
    </source>
</evidence>
<dbReference type="InterPro" id="IPR027385">
    <property type="entry name" value="Beta-barrel_OMP"/>
</dbReference>
<proteinExistence type="predicted"/>
<reference evidence="4 5" key="1">
    <citation type="submission" date="2017-03" db="EMBL/GenBank/DDBJ databases">
        <authorList>
            <person name="Afonso C.L."/>
            <person name="Miller P.J."/>
            <person name="Scott M.A."/>
            <person name="Spackman E."/>
            <person name="Goraichik I."/>
            <person name="Dimitrov K.M."/>
            <person name="Suarez D.L."/>
            <person name="Swayne D.E."/>
        </authorList>
    </citation>
    <scope>NUCLEOTIDE SEQUENCE [LARGE SCALE GENOMIC DNA]</scope>
    <source>
        <strain evidence="4 5">CECT 7066</strain>
    </source>
</reference>
<dbReference type="STRING" id="315423.SAMN04488020_104217"/>
<protein>
    <recommendedName>
        <fullName evidence="3">Outer membrane protein beta-barrel domain-containing protein</fullName>
    </recommendedName>
</protein>
<feature type="domain" description="Outer membrane protein beta-barrel" evidence="3">
    <location>
        <begin position="9"/>
        <end position="173"/>
    </location>
</feature>
<gene>
    <name evidence="4" type="ORF">PAM7066_01839</name>
</gene>
<dbReference type="AlphaFoldDB" id="A0A1Y5SPT9"/>
<evidence type="ECO:0000256" key="2">
    <source>
        <dbReference type="SAM" id="SignalP"/>
    </source>
</evidence>
<evidence type="ECO:0000313" key="4">
    <source>
        <dbReference type="EMBL" id="SLN42609.1"/>
    </source>
</evidence>
<keyword evidence="1 2" id="KW-0732">Signal</keyword>
<keyword evidence="5" id="KW-1185">Reference proteome</keyword>
<evidence type="ECO:0000259" key="3">
    <source>
        <dbReference type="Pfam" id="PF13505"/>
    </source>
</evidence>
<dbReference type="RefSeq" id="WP_085853830.1">
    <property type="nucleotide sequence ID" value="NZ_FOPF01000004.1"/>
</dbReference>
<dbReference type="OrthoDB" id="268975at2"/>
<feature type="chain" id="PRO_5010992114" description="Outer membrane protein beta-barrel domain-containing protein" evidence="2">
    <location>
        <begin position="20"/>
        <end position="210"/>
    </location>
</feature>